<feature type="compositionally biased region" description="Basic and acidic residues" evidence="1">
    <location>
        <begin position="1"/>
        <end position="21"/>
    </location>
</feature>
<dbReference type="AlphaFoldDB" id="A0A4Y3RRX8"/>
<keyword evidence="3" id="KW-1185">Reference proteome</keyword>
<dbReference type="EMBL" id="BJMN01000039">
    <property type="protein sequence ID" value="GEB60064.1"/>
    <property type="molecule type" value="Genomic_DNA"/>
</dbReference>
<gene>
    <name evidence="2" type="ORF">SGA01_56690</name>
</gene>
<name>A0A4Y3RRX8_9ACTN</name>
<protein>
    <submittedName>
        <fullName evidence="2">Uncharacterized protein</fullName>
    </submittedName>
</protein>
<sequence>MNTPEERPNPDDALARARAAREQMAAALTEDQEPDPDEPLGWQPIWKRPRKPKSKAAKKEELRKQRKRLQEAAKRRLAASQSRQPRPRQNRIGNAAARRDARALSRVRDSTSGTHQTLETIQGRPMVTTRPPRPVAAPRTTRQTNCSTRRRRRADRTEV</sequence>
<dbReference type="Proteomes" id="UP000315226">
    <property type="component" value="Unassembled WGS sequence"/>
</dbReference>
<feature type="compositionally biased region" description="Basic residues" evidence="1">
    <location>
        <begin position="47"/>
        <end position="56"/>
    </location>
</feature>
<feature type="compositionally biased region" description="Basic residues" evidence="1">
    <location>
        <begin position="148"/>
        <end position="159"/>
    </location>
</feature>
<organism evidence="2 3">
    <name type="scientific">Streptomyces gardneri</name>
    <dbReference type="NCBI Taxonomy" id="66892"/>
    <lineage>
        <taxon>Bacteria</taxon>
        <taxon>Bacillati</taxon>
        <taxon>Actinomycetota</taxon>
        <taxon>Actinomycetes</taxon>
        <taxon>Kitasatosporales</taxon>
        <taxon>Streptomycetaceae</taxon>
        <taxon>Streptomyces</taxon>
    </lineage>
</organism>
<evidence type="ECO:0000256" key="1">
    <source>
        <dbReference type="SAM" id="MobiDB-lite"/>
    </source>
</evidence>
<feature type="compositionally biased region" description="Basic and acidic residues" evidence="1">
    <location>
        <begin position="57"/>
        <end position="74"/>
    </location>
</feature>
<reference evidence="2 3" key="1">
    <citation type="submission" date="2019-06" db="EMBL/GenBank/DDBJ databases">
        <title>Whole genome shotgun sequence of Streptomyces gardneri NBRC 12865.</title>
        <authorList>
            <person name="Hosoyama A."/>
            <person name="Uohara A."/>
            <person name="Ohji S."/>
            <person name="Ichikawa N."/>
        </authorList>
    </citation>
    <scope>NUCLEOTIDE SEQUENCE [LARGE SCALE GENOMIC DNA]</scope>
    <source>
        <strain evidence="2 3">NBRC 12865</strain>
    </source>
</reference>
<proteinExistence type="predicted"/>
<comment type="caution">
    <text evidence="2">The sequence shown here is derived from an EMBL/GenBank/DDBJ whole genome shotgun (WGS) entry which is preliminary data.</text>
</comment>
<feature type="region of interest" description="Disordered" evidence="1">
    <location>
        <begin position="1"/>
        <end position="159"/>
    </location>
</feature>
<feature type="compositionally biased region" description="Low complexity" evidence="1">
    <location>
        <begin position="124"/>
        <end position="147"/>
    </location>
</feature>
<evidence type="ECO:0000313" key="2">
    <source>
        <dbReference type="EMBL" id="GEB60064.1"/>
    </source>
</evidence>
<accession>A0A4Y3RRX8</accession>
<feature type="compositionally biased region" description="Polar residues" evidence="1">
    <location>
        <begin position="111"/>
        <end position="120"/>
    </location>
</feature>
<evidence type="ECO:0000313" key="3">
    <source>
        <dbReference type="Proteomes" id="UP000315226"/>
    </source>
</evidence>
<feature type="compositionally biased region" description="Basic and acidic residues" evidence="1">
    <location>
        <begin position="97"/>
        <end position="109"/>
    </location>
</feature>